<dbReference type="Proteomes" id="UP000054279">
    <property type="component" value="Unassembled WGS sequence"/>
</dbReference>
<organism evidence="1 2">
    <name type="scientific">Sphaerobolus stellatus (strain SS14)</name>
    <dbReference type="NCBI Taxonomy" id="990650"/>
    <lineage>
        <taxon>Eukaryota</taxon>
        <taxon>Fungi</taxon>
        <taxon>Dikarya</taxon>
        <taxon>Basidiomycota</taxon>
        <taxon>Agaricomycotina</taxon>
        <taxon>Agaricomycetes</taxon>
        <taxon>Phallomycetidae</taxon>
        <taxon>Geastrales</taxon>
        <taxon>Sphaerobolaceae</taxon>
        <taxon>Sphaerobolus</taxon>
    </lineage>
</organism>
<evidence type="ECO:0000313" key="2">
    <source>
        <dbReference type="Proteomes" id="UP000054279"/>
    </source>
</evidence>
<name>A0A0C9VWC1_SPHS4</name>
<dbReference type="InterPro" id="IPR040632">
    <property type="entry name" value="Sulfotransfer_4"/>
</dbReference>
<dbReference type="AlphaFoldDB" id="A0A0C9VWC1"/>
<dbReference type="InterPro" id="IPR027417">
    <property type="entry name" value="P-loop_NTPase"/>
</dbReference>
<dbReference type="Pfam" id="PF17784">
    <property type="entry name" value="Sulfotransfer_4"/>
    <property type="match status" value="1"/>
</dbReference>
<gene>
    <name evidence="1" type="ORF">M422DRAFT_28548</name>
</gene>
<dbReference type="PANTHER" id="PTHR36978:SF4">
    <property type="entry name" value="P-LOOP CONTAINING NUCLEOSIDE TRIPHOSPHATE HYDROLASE PROTEIN"/>
    <property type="match status" value="1"/>
</dbReference>
<keyword evidence="2" id="KW-1185">Reference proteome</keyword>
<evidence type="ECO:0008006" key="3">
    <source>
        <dbReference type="Google" id="ProtNLM"/>
    </source>
</evidence>
<dbReference type="OrthoDB" id="2832083at2759"/>
<sequence length="221" mass="24993">MTANEKLSKIIGLGLGRTGTTSLQTAFESLGLQPVYHMSTIIERNAIDELDQWRKIGLEGGTEDDIRKLLDSYPVVLDYPPAMYPELLYKTYPDAKFILTVRDPSKWSQSVKNTIMKAIEEAKKAAPSISPPLKAALEFGDETINGWYHSGRMFTHGEEEFLKHIERVKRAVPADKLLIYDVREGWDRLADFIGIEKPAQPFPHVNDTAQYQENVLKSIGK</sequence>
<dbReference type="SUPFAM" id="SSF52540">
    <property type="entry name" value="P-loop containing nucleoside triphosphate hydrolases"/>
    <property type="match status" value="1"/>
</dbReference>
<dbReference type="PANTHER" id="PTHR36978">
    <property type="entry name" value="P-LOOP CONTAINING NUCLEOTIDE TRIPHOSPHATE HYDROLASE"/>
    <property type="match status" value="1"/>
</dbReference>
<accession>A0A0C9VWC1</accession>
<dbReference type="EMBL" id="KN837099">
    <property type="protein sequence ID" value="KIJ48057.1"/>
    <property type="molecule type" value="Genomic_DNA"/>
</dbReference>
<proteinExistence type="predicted"/>
<dbReference type="HOGENOM" id="CLU_061199_2_0_1"/>
<dbReference type="Gene3D" id="3.40.50.300">
    <property type="entry name" value="P-loop containing nucleotide triphosphate hydrolases"/>
    <property type="match status" value="1"/>
</dbReference>
<reference evidence="1 2" key="1">
    <citation type="submission" date="2014-06" db="EMBL/GenBank/DDBJ databases">
        <title>Evolutionary Origins and Diversification of the Mycorrhizal Mutualists.</title>
        <authorList>
            <consortium name="DOE Joint Genome Institute"/>
            <consortium name="Mycorrhizal Genomics Consortium"/>
            <person name="Kohler A."/>
            <person name="Kuo A."/>
            <person name="Nagy L.G."/>
            <person name="Floudas D."/>
            <person name="Copeland A."/>
            <person name="Barry K.W."/>
            <person name="Cichocki N."/>
            <person name="Veneault-Fourrey C."/>
            <person name="LaButti K."/>
            <person name="Lindquist E.A."/>
            <person name="Lipzen A."/>
            <person name="Lundell T."/>
            <person name="Morin E."/>
            <person name="Murat C."/>
            <person name="Riley R."/>
            <person name="Ohm R."/>
            <person name="Sun H."/>
            <person name="Tunlid A."/>
            <person name="Henrissat B."/>
            <person name="Grigoriev I.V."/>
            <person name="Hibbett D.S."/>
            <person name="Martin F."/>
        </authorList>
    </citation>
    <scope>NUCLEOTIDE SEQUENCE [LARGE SCALE GENOMIC DNA]</scope>
    <source>
        <strain evidence="1 2">SS14</strain>
    </source>
</reference>
<evidence type="ECO:0000313" key="1">
    <source>
        <dbReference type="EMBL" id="KIJ48057.1"/>
    </source>
</evidence>
<protein>
    <recommendedName>
        <fullName evidence="3">Sulfotransferase family protein</fullName>
    </recommendedName>
</protein>